<evidence type="ECO:0000256" key="2">
    <source>
        <dbReference type="SAM" id="SignalP"/>
    </source>
</evidence>
<evidence type="ECO:0000256" key="1">
    <source>
        <dbReference type="SAM" id="MobiDB-lite"/>
    </source>
</evidence>
<dbReference type="RefSeq" id="WP_144907762.1">
    <property type="nucleotide sequence ID" value="NZ_VLKJ01000013.1"/>
</dbReference>
<comment type="caution">
    <text evidence="3">The sequence shown here is derived from an EMBL/GenBank/DDBJ whole genome shotgun (WGS) entry which is preliminary data.</text>
</comment>
<proteinExistence type="predicted"/>
<evidence type="ECO:0000313" key="3">
    <source>
        <dbReference type="EMBL" id="MBB4612820.1"/>
    </source>
</evidence>
<accession>A0A7W7A9B0</accession>
<sequence length="67" mass="7108">MFGPRITTVFASRWRALWWAASMLVLAWSLVPSADEDGGAKTTKAKPAHADPWAKDAPAQGVGATSP</sequence>
<name>A0A7W7A9B0_9SPHN</name>
<dbReference type="EMBL" id="JACHOA010000002">
    <property type="protein sequence ID" value="MBB4612820.1"/>
    <property type="molecule type" value="Genomic_DNA"/>
</dbReference>
<dbReference type="AlphaFoldDB" id="A0A7W7A9B0"/>
<protein>
    <submittedName>
        <fullName evidence="3">Uncharacterized protein</fullName>
    </submittedName>
</protein>
<keyword evidence="4" id="KW-1185">Reference proteome</keyword>
<keyword evidence="2" id="KW-0732">Signal</keyword>
<feature type="region of interest" description="Disordered" evidence="1">
    <location>
        <begin position="36"/>
        <end position="67"/>
    </location>
</feature>
<reference evidence="3 4" key="1">
    <citation type="submission" date="2020-08" db="EMBL/GenBank/DDBJ databases">
        <title>Genomic Encyclopedia of Type Strains, Phase IV (KMG-IV): sequencing the most valuable type-strain genomes for metagenomic binning, comparative biology and taxonomic classification.</title>
        <authorList>
            <person name="Goeker M."/>
        </authorList>
    </citation>
    <scope>NUCLEOTIDE SEQUENCE [LARGE SCALE GENOMIC DNA]</scope>
    <source>
        <strain evidence="3 4">DSM 17507</strain>
    </source>
</reference>
<dbReference type="OrthoDB" id="7508620at2"/>
<dbReference type="Proteomes" id="UP000538566">
    <property type="component" value="Unassembled WGS sequence"/>
</dbReference>
<evidence type="ECO:0000313" key="4">
    <source>
        <dbReference type="Proteomes" id="UP000538566"/>
    </source>
</evidence>
<gene>
    <name evidence="3" type="ORF">GGR37_001079</name>
</gene>
<feature type="chain" id="PRO_5030545426" evidence="2">
    <location>
        <begin position="35"/>
        <end position="67"/>
    </location>
</feature>
<feature type="signal peptide" evidence="2">
    <location>
        <begin position="1"/>
        <end position="34"/>
    </location>
</feature>
<organism evidence="3 4">
    <name type="scientific">Novosphingobium taihuense</name>
    <dbReference type="NCBI Taxonomy" id="260085"/>
    <lineage>
        <taxon>Bacteria</taxon>
        <taxon>Pseudomonadati</taxon>
        <taxon>Pseudomonadota</taxon>
        <taxon>Alphaproteobacteria</taxon>
        <taxon>Sphingomonadales</taxon>
        <taxon>Sphingomonadaceae</taxon>
        <taxon>Novosphingobium</taxon>
    </lineage>
</organism>